<dbReference type="AlphaFoldDB" id="A0A1H3YSS2"/>
<dbReference type="SUPFAM" id="SSF55874">
    <property type="entry name" value="ATPase domain of HSP90 chaperone/DNA topoisomerase II/histidine kinase"/>
    <property type="match status" value="1"/>
</dbReference>
<keyword evidence="9" id="KW-1185">Reference proteome</keyword>
<gene>
    <name evidence="8" type="ORF">SAMN05660909_00943</name>
</gene>
<protein>
    <recommendedName>
        <fullName evidence="2">histidine kinase</fullName>
        <ecNumber evidence="2">2.7.13.3</ecNumber>
    </recommendedName>
</protein>
<dbReference type="EMBL" id="FNRL01000003">
    <property type="protein sequence ID" value="SEA14457.1"/>
    <property type="molecule type" value="Genomic_DNA"/>
</dbReference>
<evidence type="ECO:0000256" key="4">
    <source>
        <dbReference type="PROSITE-ProRule" id="PRU00169"/>
    </source>
</evidence>
<dbReference type="Gene3D" id="3.40.50.2300">
    <property type="match status" value="1"/>
</dbReference>
<feature type="transmembrane region" description="Helical" evidence="5">
    <location>
        <begin position="127"/>
        <end position="144"/>
    </location>
</feature>
<dbReference type="Pfam" id="PF02518">
    <property type="entry name" value="HATPase_c"/>
    <property type="match status" value="1"/>
</dbReference>
<dbReference type="InterPro" id="IPR004358">
    <property type="entry name" value="Sig_transdc_His_kin-like_C"/>
</dbReference>
<evidence type="ECO:0000313" key="8">
    <source>
        <dbReference type="EMBL" id="SEA14457.1"/>
    </source>
</evidence>
<evidence type="ECO:0000259" key="7">
    <source>
        <dbReference type="PROSITE" id="PS50110"/>
    </source>
</evidence>
<dbReference type="PANTHER" id="PTHR43547">
    <property type="entry name" value="TWO-COMPONENT HISTIDINE KINASE"/>
    <property type="match status" value="1"/>
</dbReference>
<keyword evidence="8" id="KW-0418">Kinase</keyword>
<dbReference type="PRINTS" id="PR00344">
    <property type="entry name" value="BCTRLSENSOR"/>
</dbReference>
<dbReference type="SMART" id="SM00448">
    <property type="entry name" value="REC"/>
    <property type="match status" value="1"/>
</dbReference>
<dbReference type="RefSeq" id="WP_089759184.1">
    <property type="nucleotide sequence ID" value="NZ_BKAT01000002.1"/>
</dbReference>
<comment type="catalytic activity">
    <reaction evidence="1">
        <text>ATP + protein L-histidine = ADP + protein N-phospho-L-histidine.</text>
        <dbReference type="EC" id="2.7.13.3"/>
    </reaction>
</comment>
<keyword evidence="5" id="KW-0472">Membrane</keyword>
<dbReference type="OrthoDB" id="636661at2"/>
<evidence type="ECO:0000313" key="9">
    <source>
        <dbReference type="Proteomes" id="UP000199656"/>
    </source>
</evidence>
<proteinExistence type="predicted"/>
<dbReference type="SUPFAM" id="SSF47384">
    <property type="entry name" value="Homodimeric domain of signal transducing histidine kinase"/>
    <property type="match status" value="1"/>
</dbReference>
<dbReference type="SUPFAM" id="SSF52172">
    <property type="entry name" value="CheY-like"/>
    <property type="match status" value="1"/>
</dbReference>
<feature type="domain" description="Response regulatory" evidence="7">
    <location>
        <begin position="452"/>
        <end position="568"/>
    </location>
</feature>
<evidence type="ECO:0000256" key="3">
    <source>
        <dbReference type="ARBA" id="ARBA00022553"/>
    </source>
</evidence>
<keyword evidence="5" id="KW-1133">Transmembrane helix</keyword>
<keyword evidence="5" id="KW-0812">Transmembrane</keyword>
<dbReference type="InterPro" id="IPR011006">
    <property type="entry name" value="CheY-like_superfamily"/>
</dbReference>
<dbReference type="SMART" id="SM00387">
    <property type="entry name" value="HATPase_c"/>
    <property type="match status" value="1"/>
</dbReference>
<dbReference type="InterPro" id="IPR001789">
    <property type="entry name" value="Sig_transdc_resp-reg_receiver"/>
</dbReference>
<feature type="transmembrane region" description="Helical" evidence="5">
    <location>
        <begin position="83"/>
        <end position="99"/>
    </location>
</feature>
<dbReference type="Gene3D" id="1.10.287.130">
    <property type="match status" value="1"/>
</dbReference>
<dbReference type="InterPro" id="IPR005467">
    <property type="entry name" value="His_kinase_dom"/>
</dbReference>
<dbReference type="CDD" id="cd00075">
    <property type="entry name" value="HATPase"/>
    <property type="match status" value="1"/>
</dbReference>
<feature type="transmembrane region" description="Helical" evidence="5">
    <location>
        <begin position="54"/>
        <end position="71"/>
    </location>
</feature>
<organism evidence="8 9">
    <name type="scientific">Chitinophaga terrae</name>
    <name type="common">ex Kim and Jung 2007</name>
    <dbReference type="NCBI Taxonomy" id="408074"/>
    <lineage>
        <taxon>Bacteria</taxon>
        <taxon>Pseudomonadati</taxon>
        <taxon>Bacteroidota</taxon>
        <taxon>Chitinophagia</taxon>
        <taxon>Chitinophagales</taxon>
        <taxon>Chitinophagaceae</taxon>
        <taxon>Chitinophaga</taxon>
    </lineage>
</organism>
<evidence type="ECO:0000259" key="6">
    <source>
        <dbReference type="PROSITE" id="PS50109"/>
    </source>
</evidence>
<dbReference type="PROSITE" id="PS50109">
    <property type="entry name" value="HIS_KIN"/>
    <property type="match status" value="1"/>
</dbReference>
<dbReference type="EC" id="2.7.13.3" evidence="2"/>
<name>A0A1H3YSS2_9BACT</name>
<keyword evidence="3 4" id="KW-0597">Phosphoprotein</keyword>
<keyword evidence="8" id="KW-0808">Transferase</keyword>
<reference evidence="9" key="1">
    <citation type="submission" date="2016-10" db="EMBL/GenBank/DDBJ databases">
        <authorList>
            <person name="Varghese N."/>
            <person name="Submissions S."/>
        </authorList>
    </citation>
    <scope>NUCLEOTIDE SEQUENCE [LARGE SCALE GENOMIC DNA]</scope>
    <source>
        <strain evidence="9">DSM 23920</strain>
    </source>
</reference>
<feature type="domain" description="Histidine kinase" evidence="6">
    <location>
        <begin position="212"/>
        <end position="432"/>
    </location>
</feature>
<dbReference type="InterPro" id="IPR003594">
    <property type="entry name" value="HATPase_dom"/>
</dbReference>
<dbReference type="GO" id="GO:0000155">
    <property type="term" value="F:phosphorelay sensor kinase activity"/>
    <property type="evidence" value="ECO:0007669"/>
    <property type="project" value="InterPro"/>
</dbReference>
<dbReference type="Pfam" id="PF00072">
    <property type="entry name" value="Response_reg"/>
    <property type="match status" value="1"/>
</dbReference>
<dbReference type="STRING" id="408074.SAMN05660909_00943"/>
<feature type="modified residue" description="4-aspartylphosphate" evidence="4">
    <location>
        <position position="501"/>
    </location>
</feature>
<evidence type="ECO:0000256" key="2">
    <source>
        <dbReference type="ARBA" id="ARBA00012438"/>
    </source>
</evidence>
<accession>A0A1H3YSS2</accession>
<evidence type="ECO:0000256" key="1">
    <source>
        <dbReference type="ARBA" id="ARBA00000085"/>
    </source>
</evidence>
<evidence type="ECO:0000256" key="5">
    <source>
        <dbReference type="SAM" id="Phobius"/>
    </source>
</evidence>
<feature type="transmembrane region" description="Helical" evidence="5">
    <location>
        <begin position="26"/>
        <end position="48"/>
    </location>
</feature>
<dbReference type="InterPro" id="IPR036097">
    <property type="entry name" value="HisK_dim/P_sf"/>
</dbReference>
<dbReference type="Gene3D" id="3.30.565.10">
    <property type="entry name" value="Histidine kinase-like ATPase, C-terminal domain"/>
    <property type="match status" value="1"/>
</dbReference>
<dbReference type="Proteomes" id="UP000199656">
    <property type="component" value="Unassembled WGS sequence"/>
</dbReference>
<dbReference type="PROSITE" id="PS50110">
    <property type="entry name" value="RESPONSE_REGULATORY"/>
    <property type="match status" value="1"/>
</dbReference>
<dbReference type="InterPro" id="IPR036890">
    <property type="entry name" value="HATPase_C_sf"/>
</dbReference>
<dbReference type="PANTHER" id="PTHR43547:SF2">
    <property type="entry name" value="HYBRID SIGNAL TRANSDUCTION HISTIDINE KINASE C"/>
    <property type="match status" value="1"/>
</dbReference>
<sequence>MNHSNVLPRQTNSLDGVNGQKRISQIVNSLSVTAASLAFILGCLFYSLTGYETIFYPAMLETCLFLAVIPLSRHTSPETGQKTLFALHTLFIIFFGIVLGPASQVYLFAPFLAFCTFLVFREWKSRIAVLLACTALIVFVQVNYRIQLIPGLALSAGFINTLNWIAIATATFLNCSVLYYFAKESRSRYQQLTELVDQLYKTNQSMKVYVRETTHEIRSPLNVVNSILQNYLDKADHSKRTIQIGKAHLEAVHFACQDIQLVMNNALGWSKIEAGKDEVIKSSFQFREWLSQLCETYEYLGKQRGVYVNTVISEAIPDYIHTDIAKLRSIIVNLLSNAIKFTAHHSVVTLEAFVRNEQLCCTVTDQGKGIPDEEKEHIFDPYVSSAQQQNEPIGLGLPIARYLARQLNGDLKVTDNRHASGCTFILSLPLEAAAPPEPAEESIDYELMKGLKILVADDDSMNRLAFTIVLERLGIQVILADSGDEVVPMALQHKPDIIIADMVMPEVSGLEVISLLKNNKELKHIPALLVSGNCFSEVQEEVAASGADGFISKPVTAAALFQALKKNLSVCA</sequence>